<dbReference type="PANTHER" id="PTHR47723:SF19">
    <property type="entry name" value="POLYNUCLEOTIDYL TRANSFERASE, RIBONUCLEASE H-LIKE SUPERFAMILY PROTEIN"/>
    <property type="match status" value="1"/>
</dbReference>
<dbReference type="AlphaFoldDB" id="A0A0B2P8W3"/>
<dbReference type="GO" id="GO:0004523">
    <property type="term" value="F:RNA-DNA hybrid ribonuclease activity"/>
    <property type="evidence" value="ECO:0007669"/>
    <property type="project" value="InterPro"/>
</dbReference>
<evidence type="ECO:0000259" key="1">
    <source>
        <dbReference type="Pfam" id="PF13456"/>
    </source>
</evidence>
<dbReference type="InterPro" id="IPR012337">
    <property type="entry name" value="RNaseH-like_sf"/>
</dbReference>
<dbReference type="PANTHER" id="PTHR47723">
    <property type="entry name" value="OS05G0353850 PROTEIN"/>
    <property type="match status" value="1"/>
</dbReference>
<proteinExistence type="predicted"/>
<dbReference type="SUPFAM" id="SSF53098">
    <property type="entry name" value="Ribonuclease H-like"/>
    <property type="match status" value="1"/>
</dbReference>
<gene>
    <name evidence="2" type="ORF">glysoja_043136</name>
</gene>
<evidence type="ECO:0000313" key="2">
    <source>
        <dbReference type="EMBL" id="KHN04118.1"/>
    </source>
</evidence>
<dbReference type="Gene3D" id="3.30.420.10">
    <property type="entry name" value="Ribonuclease H-like superfamily/Ribonuclease H"/>
    <property type="match status" value="1"/>
</dbReference>
<protein>
    <submittedName>
        <fullName evidence="2">Putative ribonuclease H protein</fullName>
    </submittedName>
</protein>
<dbReference type="InterPro" id="IPR036397">
    <property type="entry name" value="RNaseH_sf"/>
</dbReference>
<accession>A0A0B2P8W3</accession>
<sequence length="128" mass="14311">MILDGAHNHLTGRAAYGVVVRNDSDAMIFAFSSNIGNCNFLRAELWGILKGLTIARDRGFNYIVVESDSKIAIKLITYGCPTIHSNYNLVQQIKEIVDSRLEVTFSHIFREANQTTDALAKAWDAKCF</sequence>
<dbReference type="EMBL" id="KN669557">
    <property type="protein sequence ID" value="KHN04118.1"/>
    <property type="molecule type" value="Genomic_DNA"/>
</dbReference>
<reference evidence="2" key="1">
    <citation type="submission" date="2014-07" db="EMBL/GenBank/DDBJ databases">
        <title>Identification of a novel salt tolerance gene in wild soybean by whole-genome sequencing.</title>
        <authorList>
            <person name="Lam H.-M."/>
            <person name="Qi X."/>
            <person name="Li M.-W."/>
            <person name="Liu X."/>
            <person name="Xie M."/>
            <person name="Ni M."/>
            <person name="Xu X."/>
        </authorList>
    </citation>
    <scope>NUCLEOTIDE SEQUENCE [LARGE SCALE GENOMIC DNA]</scope>
    <source>
        <tissue evidence="2">Root</tissue>
    </source>
</reference>
<dbReference type="Pfam" id="PF13456">
    <property type="entry name" value="RVT_3"/>
    <property type="match status" value="1"/>
</dbReference>
<dbReference type="CDD" id="cd06222">
    <property type="entry name" value="RNase_H_like"/>
    <property type="match status" value="1"/>
</dbReference>
<dbReference type="InterPro" id="IPR002156">
    <property type="entry name" value="RNaseH_domain"/>
</dbReference>
<name>A0A0B2P8W3_GLYSO</name>
<dbReference type="Proteomes" id="UP000053555">
    <property type="component" value="Unassembled WGS sequence"/>
</dbReference>
<feature type="domain" description="RNase H type-1" evidence="1">
    <location>
        <begin position="4"/>
        <end position="121"/>
    </location>
</feature>
<dbReference type="InterPro" id="IPR053151">
    <property type="entry name" value="RNase_H-like"/>
</dbReference>
<organism evidence="2">
    <name type="scientific">Glycine soja</name>
    <name type="common">Wild soybean</name>
    <dbReference type="NCBI Taxonomy" id="3848"/>
    <lineage>
        <taxon>Eukaryota</taxon>
        <taxon>Viridiplantae</taxon>
        <taxon>Streptophyta</taxon>
        <taxon>Embryophyta</taxon>
        <taxon>Tracheophyta</taxon>
        <taxon>Spermatophyta</taxon>
        <taxon>Magnoliopsida</taxon>
        <taxon>eudicotyledons</taxon>
        <taxon>Gunneridae</taxon>
        <taxon>Pentapetalae</taxon>
        <taxon>rosids</taxon>
        <taxon>fabids</taxon>
        <taxon>Fabales</taxon>
        <taxon>Fabaceae</taxon>
        <taxon>Papilionoideae</taxon>
        <taxon>50 kb inversion clade</taxon>
        <taxon>NPAAA clade</taxon>
        <taxon>indigoferoid/millettioid clade</taxon>
        <taxon>Phaseoleae</taxon>
        <taxon>Glycine</taxon>
        <taxon>Glycine subgen. Soja</taxon>
    </lineage>
</organism>
<dbReference type="GO" id="GO:0003676">
    <property type="term" value="F:nucleic acid binding"/>
    <property type="evidence" value="ECO:0007669"/>
    <property type="project" value="InterPro"/>
</dbReference>
<dbReference type="InterPro" id="IPR044730">
    <property type="entry name" value="RNase_H-like_dom_plant"/>
</dbReference>